<reference evidence="1" key="1">
    <citation type="submission" date="2014-11" db="EMBL/GenBank/DDBJ databases">
        <authorList>
            <person name="Amaro Gonzalez C."/>
        </authorList>
    </citation>
    <scope>NUCLEOTIDE SEQUENCE</scope>
</reference>
<proteinExistence type="predicted"/>
<evidence type="ECO:0000313" key="1">
    <source>
        <dbReference type="EMBL" id="JAH26021.1"/>
    </source>
</evidence>
<reference evidence="1" key="2">
    <citation type="journal article" date="2015" name="Fish Shellfish Immunol.">
        <title>Early steps in the European eel (Anguilla anguilla)-Vibrio vulnificus interaction in the gills: Role of the RtxA13 toxin.</title>
        <authorList>
            <person name="Callol A."/>
            <person name="Pajuelo D."/>
            <person name="Ebbesson L."/>
            <person name="Teles M."/>
            <person name="MacKenzie S."/>
            <person name="Amaro C."/>
        </authorList>
    </citation>
    <scope>NUCLEOTIDE SEQUENCE</scope>
</reference>
<name>A0A0E9RA44_ANGAN</name>
<protein>
    <submittedName>
        <fullName evidence="1">Uncharacterized protein</fullName>
    </submittedName>
</protein>
<dbReference type="EMBL" id="GBXM01082556">
    <property type="protein sequence ID" value="JAH26021.1"/>
    <property type="molecule type" value="Transcribed_RNA"/>
</dbReference>
<sequence length="11" mass="1036">MHTVGGGGSFS</sequence>
<organism evidence="1">
    <name type="scientific">Anguilla anguilla</name>
    <name type="common">European freshwater eel</name>
    <name type="synonym">Muraena anguilla</name>
    <dbReference type="NCBI Taxonomy" id="7936"/>
    <lineage>
        <taxon>Eukaryota</taxon>
        <taxon>Metazoa</taxon>
        <taxon>Chordata</taxon>
        <taxon>Craniata</taxon>
        <taxon>Vertebrata</taxon>
        <taxon>Euteleostomi</taxon>
        <taxon>Actinopterygii</taxon>
        <taxon>Neopterygii</taxon>
        <taxon>Teleostei</taxon>
        <taxon>Anguilliformes</taxon>
        <taxon>Anguillidae</taxon>
        <taxon>Anguilla</taxon>
    </lineage>
</organism>
<accession>A0A0E9RA44</accession>